<keyword evidence="3 8" id="KW-1133">Transmembrane helix</keyword>
<evidence type="ECO:0000256" key="5">
    <source>
        <dbReference type="ARBA" id="ARBA00023136"/>
    </source>
</evidence>
<keyword evidence="2 8" id="KW-0812">Transmembrane</keyword>
<feature type="transmembrane region" description="Helical" evidence="8">
    <location>
        <begin position="94"/>
        <end position="113"/>
    </location>
</feature>
<dbReference type="InterPro" id="IPR017981">
    <property type="entry name" value="GPCR_2-like_7TM"/>
</dbReference>
<evidence type="ECO:0000256" key="3">
    <source>
        <dbReference type="ARBA" id="ARBA00022989"/>
    </source>
</evidence>
<feature type="transmembrane region" description="Helical" evidence="8">
    <location>
        <begin position="221"/>
        <end position="240"/>
    </location>
</feature>
<protein>
    <submittedName>
        <fullName evidence="11">Cyclic AMP receptor-like protein A</fullName>
    </submittedName>
</protein>
<keyword evidence="7" id="KW-0807">Transducer</keyword>
<proteinExistence type="predicted"/>
<dbReference type="InterPro" id="IPR022340">
    <property type="entry name" value="GPCR_GCR1_put"/>
</dbReference>
<evidence type="ECO:0000313" key="11">
    <source>
        <dbReference type="RefSeq" id="XP_065647335.1"/>
    </source>
</evidence>
<evidence type="ECO:0000313" key="10">
    <source>
        <dbReference type="Proteomes" id="UP001652625"/>
    </source>
</evidence>
<dbReference type="InterPro" id="IPR022343">
    <property type="entry name" value="GCR1-cAMP_receptor"/>
</dbReference>
<evidence type="ECO:0000256" key="4">
    <source>
        <dbReference type="ARBA" id="ARBA00023040"/>
    </source>
</evidence>
<dbReference type="PRINTS" id="PR02001">
    <property type="entry name" value="GCR1CAMPR"/>
</dbReference>
<dbReference type="Pfam" id="PF05462">
    <property type="entry name" value="Dicty_CAR"/>
    <property type="match status" value="1"/>
</dbReference>
<feature type="transmembrane region" description="Helical" evidence="8">
    <location>
        <begin position="125"/>
        <end position="147"/>
    </location>
</feature>
<dbReference type="PANTHER" id="PTHR23112">
    <property type="entry name" value="G PROTEIN-COUPLED RECEPTOR 157-RELATED"/>
    <property type="match status" value="1"/>
</dbReference>
<feature type="transmembrane region" description="Helical" evidence="8">
    <location>
        <begin position="252"/>
        <end position="279"/>
    </location>
</feature>
<feature type="domain" description="G-protein coupled receptors family 2 profile 2" evidence="9">
    <location>
        <begin position="24"/>
        <end position="277"/>
    </location>
</feature>
<reference evidence="10" key="1">
    <citation type="submission" date="2025-05" db="UniProtKB">
        <authorList>
            <consortium name="RefSeq"/>
        </authorList>
    </citation>
    <scope>NUCLEOTIDE SEQUENCE [LARGE SCALE GENOMIC DNA]</scope>
</reference>
<keyword evidence="5 8" id="KW-0472">Membrane</keyword>
<evidence type="ECO:0000256" key="6">
    <source>
        <dbReference type="ARBA" id="ARBA00023170"/>
    </source>
</evidence>
<name>A0ABM4BEF0_HYDVU</name>
<evidence type="ECO:0000256" key="7">
    <source>
        <dbReference type="ARBA" id="ARBA00023224"/>
    </source>
</evidence>
<evidence type="ECO:0000259" key="9">
    <source>
        <dbReference type="PROSITE" id="PS50261"/>
    </source>
</evidence>
<evidence type="ECO:0000256" key="1">
    <source>
        <dbReference type="ARBA" id="ARBA00004141"/>
    </source>
</evidence>
<feature type="transmembrane region" description="Helical" evidence="8">
    <location>
        <begin position="24"/>
        <end position="48"/>
    </location>
</feature>
<dbReference type="PANTHER" id="PTHR23112:SF43">
    <property type="entry name" value="CYCLIC AMP RECEPTOR-LIKE PROTEIN A"/>
    <property type="match status" value="1"/>
</dbReference>
<evidence type="ECO:0000256" key="8">
    <source>
        <dbReference type="SAM" id="Phobius"/>
    </source>
</evidence>
<keyword evidence="6" id="KW-0675">Receptor</keyword>
<dbReference type="GeneID" id="105850925"/>
<dbReference type="PROSITE" id="PS50261">
    <property type="entry name" value="G_PROTEIN_RECEP_F2_4"/>
    <property type="match status" value="1"/>
</dbReference>
<dbReference type="Proteomes" id="UP001652625">
    <property type="component" value="Chromosome 02"/>
</dbReference>
<dbReference type="RefSeq" id="XP_065647335.1">
    <property type="nucleotide sequence ID" value="XM_065791263.1"/>
</dbReference>
<gene>
    <name evidence="11" type="primary">LOC105850925</name>
</gene>
<keyword evidence="4" id="KW-0297">G-protein coupled receptor</keyword>
<reference evidence="11" key="2">
    <citation type="submission" date="2025-08" db="UniProtKB">
        <authorList>
            <consortium name="RefSeq"/>
        </authorList>
    </citation>
    <scope>IDENTIFICATION</scope>
</reference>
<feature type="transmembrane region" description="Helical" evidence="8">
    <location>
        <begin position="167"/>
        <end position="188"/>
    </location>
</feature>
<dbReference type="Gene3D" id="1.20.1070.10">
    <property type="entry name" value="Rhodopsin 7-helix transmembrane proteins"/>
    <property type="match status" value="1"/>
</dbReference>
<evidence type="ECO:0000256" key="2">
    <source>
        <dbReference type="ARBA" id="ARBA00022692"/>
    </source>
</evidence>
<organism evidence="10 11">
    <name type="scientific">Hydra vulgaris</name>
    <name type="common">Hydra</name>
    <name type="synonym">Hydra attenuata</name>
    <dbReference type="NCBI Taxonomy" id="6087"/>
    <lineage>
        <taxon>Eukaryota</taxon>
        <taxon>Metazoa</taxon>
        <taxon>Cnidaria</taxon>
        <taxon>Hydrozoa</taxon>
        <taxon>Hydroidolina</taxon>
        <taxon>Anthoathecata</taxon>
        <taxon>Aplanulata</taxon>
        <taxon>Hydridae</taxon>
        <taxon>Hydra</taxon>
    </lineage>
</organism>
<keyword evidence="10" id="KW-1185">Reference proteome</keyword>
<sequence>MSNLNNTLMCLWPYYYTLHQCESVVIYLQVFAGLSLFGCMFVIFIICLFRDYQFFVFRLLFFLSISSALQSISYLISDINNYTTCMFQAITMQYFSWSTLLWVISITIHVLCSTKKKTIENKEKYLHLISWLLPLFWVALPFTKYSYGKAGAWCWIRHDAAAMRFGAWYVPKFVVVFFLITSYSYILLKAVQEKKQWAGVHNNAEQAFDRNTFILKEIKQLAVYPLIYLIVSLPSLIFRIMNAIHPDDAPDYTILILGVISSSANGAVNAVAFALYGGFQKRLTFSQLKLAALSWLKPKTPNVIHNYVLNDFVYTIS</sequence>
<comment type="subcellular location">
    <subcellularLocation>
        <location evidence="1">Membrane</location>
        <topology evidence="1">Multi-pass membrane protein</topology>
    </subcellularLocation>
</comment>
<feature type="transmembrane region" description="Helical" evidence="8">
    <location>
        <begin position="55"/>
        <end position="74"/>
    </location>
</feature>
<dbReference type="PRINTS" id="PR02000">
    <property type="entry name" value="GCR1PLANT"/>
</dbReference>
<dbReference type="SUPFAM" id="SSF81321">
    <property type="entry name" value="Family A G protein-coupled receptor-like"/>
    <property type="match status" value="1"/>
</dbReference>
<accession>A0ABM4BEF0</accession>